<dbReference type="Proteomes" id="UP001500449">
    <property type="component" value="Unassembled WGS sequence"/>
</dbReference>
<name>A0ABN2MZ32_9PSEU</name>
<evidence type="ECO:0000313" key="2">
    <source>
        <dbReference type="EMBL" id="GAA1840713.1"/>
    </source>
</evidence>
<feature type="transmembrane region" description="Helical" evidence="1">
    <location>
        <begin position="43"/>
        <end position="61"/>
    </location>
</feature>
<protein>
    <recommendedName>
        <fullName evidence="4">DUF5313 domain-containing protein</fullName>
    </recommendedName>
</protein>
<keyword evidence="3" id="KW-1185">Reference proteome</keyword>
<organism evidence="2 3">
    <name type="scientific">Pseudonocardia ailaonensis</name>
    <dbReference type="NCBI Taxonomy" id="367279"/>
    <lineage>
        <taxon>Bacteria</taxon>
        <taxon>Bacillati</taxon>
        <taxon>Actinomycetota</taxon>
        <taxon>Actinomycetes</taxon>
        <taxon>Pseudonocardiales</taxon>
        <taxon>Pseudonocardiaceae</taxon>
        <taxon>Pseudonocardia</taxon>
    </lineage>
</organism>
<dbReference type="EMBL" id="BAAAQK010000005">
    <property type="protein sequence ID" value="GAA1840713.1"/>
    <property type="molecule type" value="Genomic_DNA"/>
</dbReference>
<dbReference type="RefSeq" id="WP_344414823.1">
    <property type="nucleotide sequence ID" value="NZ_BAAAQK010000005.1"/>
</dbReference>
<dbReference type="Pfam" id="PF17240">
    <property type="entry name" value="DUF5313"/>
    <property type="match status" value="1"/>
</dbReference>
<accession>A0ABN2MZ32</accession>
<keyword evidence="1" id="KW-0472">Membrane</keyword>
<evidence type="ECO:0000313" key="3">
    <source>
        <dbReference type="Proteomes" id="UP001500449"/>
    </source>
</evidence>
<evidence type="ECO:0008006" key="4">
    <source>
        <dbReference type="Google" id="ProtNLM"/>
    </source>
</evidence>
<comment type="caution">
    <text evidence="2">The sequence shown here is derived from an EMBL/GenBank/DDBJ whole genome shotgun (WGS) entry which is preliminary data.</text>
</comment>
<keyword evidence="1" id="KW-1133">Transmembrane helix</keyword>
<evidence type="ECO:0000256" key="1">
    <source>
        <dbReference type="SAM" id="Phobius"/>
    </source>
</evidence>
<feature type="transmembrane region" description="Helical" evidence="1">
    <location>
        <begin position="67"/>
        <end position="87"/>
    </location>
</feature>
<keyword evidence="1" id="KW-0812">Transmembrane</keyword>
<reference evidence="2 3" key="1">
    <citation type="journal article" date="2019" name="Int. J. Syst. Evol. Microbiol.">
        <title>The Global Catalogue of Microorganisms (GCM) 10K type strain sequencing project: providing services to taxonomists for standard genome sequencing and annotation.</title>
        <authorList>
            <consortium name="The Broad Institute Genomics Platform"/>
            <consortium name="The Broad Institute Genome Sequencing Center for Infectious Disease"/>
            <person name="Wu L."/>
            <person name="Ma J."/>
        </authorList>
    </citation>
    <scope>NUCLEOTIDE SEQUENCE [LARGE SCALE GENOMIC DNA]</scope>
    <source>
        <strain evidence="2 3">JCM 16009</strain>
    </source>
</reference>
<proteinExistence type="predicted"/>
<dbReference type="InterPro" id="IPR035197">
    <property type="entry name" value="DUF5313"/>
</dbReference>
<gene>
    <name evidence="2" type="ORF">GCM10009836_20070</name>
</gene>
<sequence length="129" mass="14531">MTEIRRPGPLRWLAYAFGAGLPARNRDWVLHDVTCRTWALRHFGRAAVQLAPFAVALYVVIPGESWVRAMAVIGGLLIGFFYSFAYLNESAEHRAMKAGWPQGHAALVRSEATADDRSAAQARYDERWR</sequence>